<proteinExistence type="predicted"/>
<accession>A0A1M6D0T6</accession>
<keyword evidence="4" id="KW-1185">Reference proteome</keyword>
<feature type="domain" description="DHHA1" evidence="2">
    <location>
        <begin position="240"/>
        <end position="324"/>
    </location>
</feature>
<dbReference type="InterPro" id="IPR001667">
    <property type="entry name" value="DDH_dom"/>
</dbReference>
<dbReference type="EMBL" id="FQYP01000002">
    <property type="protein sequence ID" value="SHI66674.1"/>
    <property type="molecule type" value="Genomic_DNA"/>
</dbReference>
<dbReference type="Gene3D" id="3.90.1640.10">
    <property type="entry name" value="inorganic pyrophosphatase (n-terminal core)"/>
    <property type="match status" value="1"/>
</dbReference>
<evidence type="ECO:0000259" key="1">
    <source>
        <dbReference type="Pfam" id="PF01368"/>
    </source>
</evidence>
<dbReference type="InterPro" id="IPR038763">
    <property type="entry name" value="DHH_sf"/>
</dbReference>
<dbReference type="SUPFAM" id="SSF64182">
    <property type="entry name" value="DHH phosphoesterases"/>
    <property type="match status" value="1"/>
</dbReference>
<dbReference type="AlphaFoldDB" id="A0A1M6D0T6"/>
<feature type="domain" description="DDH" evidence="1">
    <location>
        <begin position="15"/>
        <end position="166"/>
    </location>
</feature>
<protein>
    <submittedName>
        <fullName evidence="3">Phosphoesterase RecJ domain-containing protein</fullName>
    </submittedName>
</protein>
<dbReference type="Pfam" id="PF01368">
    <property type="entry name" value="DHH"/>
    <property type="match status" value="1"/>
</dbReference>
<reference evidence="4" key="1">
    <citation type="submission" date="2016-11" db="EMBL/GenBank/DDBJ databases">
        <authorList>
            <person name="Varghese N."/>
            <person name="Submissions S."/>
        </authorList>
    </citation>
    <scope>NUCLEOTIDE SEQUENCE [LARGE SCALE GENOMIC DNA]</scope>
    <source>
        <strain evidence="4">DSM 22623</strain>
    </source>
</reference>
<dbReference type="PANTHER" id="PTHR47618">
    <property type="entry name" value="BIFUNCTIONAL OLIGORIBONUCLEASE AND PAP PHOSPHATASE NRNA"/>
    <property type="match status" value="1"/>
</dbReference>
<gene>
    <name evidence="3" type="ORF">SAMN04488508_102372</name>
</gene>
<dbReference type="Gene3D" id="3.10.310.30">
    <property type="match status" value="1"/>
</dbReference>
<dbReference type="OrthoDB" id="9803668at2"/>
<evidence type="ECO:0000313" key="4">
    <source>
        <dbReference type="Proteomes" id="UP000184432"/>
    </source>
</evidence>
<sequence length="335" mass="37361">MNIQEIKQLLSTPKNIVITAHKNPDGDAIGSSLGLHHYLSSLGHNSTVIMPNEYPDFLKWVPGEENIIKYNCDTDAAQTKIREAEMIFTLDYNHLSRSGEMQESLSSAEAIFVMIDHHQQPDDYAQFVYSDVTMSSTCQMVYHFIQKLDDLDKITPELATCIYVGIMTDTGSFRFRSTTSVTHKVVADLIDRGANNTAIHENIYDTNTLSRLQLKGVALKNLKVLSEYNTAYISLSQAELDQHNFKKGDTEGFVNIGLSIEGVKFAAIFIENKTEGIIKISLRSKGDFSVNEFSRDHFEGGGHHNAAGGKSNLSLSETVEKFISILPSYKNLLNP</sequence>
<organism evidence="3 4">
    <name type="scientific">Aquimarina spongiae</name>
    <dbReference type="NCBI Taxonomy" id="570521"/>
    <lineage>
        <taxon>Bacteria</taxon>
        <taxon>Pseudomonadati</taxon>
        <taxon>Bacteroidota</taxon>
        <taxon>Flavobacteriia</taxon>
        <taxon>Flavobacteriales</taxon>
        <taxon>Flavobacteriaceae</taxon>
        <taxon>Aquimarina</taxon>
    </lineage>
</organism>
<dbReference type="Pfam" id="PF02272">
    <property type="entry name" value="DHHA1"/>
    <property type="match status" value="1"/>
</dbReference>
<dbReference type="STRING" id="570521.SAMN04488508_102372"/>
<evidence type="ECO:0000313" key="3">
    <source>
        <dbReference type="EMBL" id="SHI66674.1"/>
    </source>
</evidence>
<dbReference type="InterPro" id="IPR003156">
    <property type="entry name" value="DHHA1_dom"/>
</dbReference>
<name>A0A1M6D0T6_9FLAO</name>
<dbReference type="InterPro" id="IPR051319">
    <property type="entry name" value="Oligoribo/pAp-PDE_c-di-AMP_PDE"/>
</dbReference>
<dbReference type="RefSeq" id="WP_073315110.1">
    <property type="nucleotide sequence ID" value="NZ_FQYP01000002.1"/>
</dbReference>
<dbReference type="PANTHER" id="PTHR47618:SF1">
    <property type="entry name" value="BIFUNCTIONAL OLIGORIBONUCLEASE AND PAP PHOSPHATASE NRNA"/>
    <property type="match status" value="1"/>
</dbReference>
<dbReference type="GO" id="GO:0003676">
    <property type="term" value="F:nucleic acid binding"/>
    <property type="evidence" value="ECO:0007669"/>
    <property type="project" value="InterPro"/>
</dbReference>
<dbReference type="Proteomes" id="UP000184432">
    <property type="component" value="Unassembled WGS sequence"/>
</dbReference>
<evidence type="ECO:0000259" key="2">
    <source>
        <dbReference type="Pfam" id="PF02272"/>
    </source>
</evidence>